<accession>A0A0J1BA50</accession>
<keyword evidence="4" id="KW-1185">Reference proteome</keyword>
<evidence type="ECO:0000313" key="3">
    <source>
        <dbReference type="EMBL" id="KLU03597.1"/>
    </source>
</evidence>
<proteinExistence type="predicted"/>
<protein>
    <submittedName>
        <fullName evidence="3">Transmembrane protein</fullName>
    </submittedName>
</protein>
<dbReference type="EMBL" id="LECT01000035">
    <property type="protein sequence ID" value="KLU03597.1"/>
    <property type="molecule type" value="Genomic_DNA"/>
</dbReference>
<organism evidence="3 4">
    <name type="scientific">Rhodopirellula islandica</name>
    <dbReference type="NCBI Taxonomy" id="595434"/>
    <lineage>
        <taxon>Bacteria</taxon>
        <taxon>Pseudomonadati</taxon>
        <taxon>Planctomycetota</taxon>
        <taxon>Planctomycetia</taxon>
        <taxon>Pirellulales</taxon>
        <taxon>Pirellulaceae</taxon>
        <taxon>Rhodopirellula</taxon>
    </lineage>
</organism>
<feature type="transmembrane region" description="Helical" evidence="2">
    <location>
        <begin position="114"/>
        <end position="134"/>
    </location>
</feature>
<feature type="transmembrane region" description="Helical" evidence="2">
    <location>
        <begin position="77"/>
        <end position="102"/>
    </location>
</feature>
<reference evidence="3" key="1">
    <citation type="submission" date="2015-05" db="EMBL/GenBank/DDBJ databases">
        <title>Permanent draft genome of Rhodopirellula islandicus K833.</title>
        <authorList>
            <person name="Kizina J."/>
            <person name="Richter M."/>
            <person name="Glockner F.O."/>
            <person name="Harder J."/>
        </authorList>
    </citation>
    <scope>NUCLEOTIDE SEQUENCE [LARGE SCALE GENOMIC DNA]</scope>
    <source>
        <strain evidence="3">K833</strain>
    </source>
</reference>
<gene>
    <name evidence="3" type="ORF">RISK_004388</name>
</gene>
<evidence type="ECO:0000256" key="2">
    <source>
        <dbReference type="SAM" id="Phobius"/>
    </source>
</evidence>
<evidence type="ECO:0000313" key="4">
    <source>
        <dbReference type="Proteomes" id="UP000036367"/>
    </source>
</evidence>
<dbReference type="AlphaFoldDB" id="A0A0J1BA50"/>
<comment type="caution">
    <text evidence="3">The sequence shown here is derived from an EMBL/GenBank/DDBJ whole genome shotgun (WGS) entry which is preliminary data.</text>
</comment>
<dbReference type="Proteomes" id="UP000036367">
    <property type="component" value="Unassembled WGS sequence"/>
</dbReference>
<dbReference type="PATRIC" id="fig|595434.4.peg.4164"/>
<dbReference type="RefSeq" id="WP_236696410.1">
    <property type="nucleotide sequence ID" value="NZ_LECT01000035.1"/>
</dbReference>
<keyword evidence="2 3" id="KW-0812">Transmembrane</keyword>
<feature type="compositionally biased region" description="Basic and acidic residues" evidence="1">
    <location>
        <begin position="42"/>
        <end position="55"/>
    </location>
</feature>
<dbReference type="STRING" id="595434.RISK_004388"/>
<keyword evidence="2" id="KW-0472">Membrane</keyword>
<keyword evidence="2" id="KW-1133">Transmembrane helix</keyword>
<sequence>MSRFSFSDRQTVPVYRLVFSTASRNIEDLMKVPEGQRGSRMGIDRTDSPPEETERIGATSMPLADFAGGCLTSLSSVVLSCGLLLINGAFVMASLSALGAAGVKWFENEKVSQFFLFGGPVALLIVQWMMLDYLRFLWRRRHAG</sequence>
<evidence type="ECO:0000256" key="1">
    <source>
        <dbReference type="SAM" id="MobiDB-lite"/>
    </source>
</evidence>
<feature type="region of interest" description="Disordered" evidence="1">
    <location>
        <begin position="36"/>
        <end position="55"/>
    </location>
</feature>
<name>A0A0J1BA50_RHOIS</name>